<evidence type="ECO:0000259" key="2">
    <source>
        <dbReference type="Pfam" id="PF07853"/>
    </source>
</evidence>
<feature type="transmembrane region" description="Helical" evidence="1">
    <location>
        <begin position="86"/>
        <end position="106"/>
    </location>
</feature>
<sequence length="212" mass="24374">MKINEVSLTIIILSFFIGAFSYSYMPDLMPTHWNAQGEIDGYMVKFWGLFLLPMISFGIFALFVYIPKFEPRKSNIEAFKDYYDGIALTTVGFLFYIYVLSILAALDYQFNMVQMMAPGFAVLFYYIGVTLQRTKSNFFVGIRTPWTISDDKVWEKTHNIGGKLFKASGIISLFGGFFKEIAIILILTPVLAVSIFVFVYSYIEYRKTHKGE</sequence>
<feature type="transmembrane region" description="Helical" evidence="1">
    <location>
        <begin position="6"/>
        <end position="25"/>
    </location>
</feature>
<gene>
    <name evidence="3" type="ORF">AMQ74_01187</name>
</gene>
<proteinExistence type="predicted"/>
<keyword evidence="1" id="KW-0472">Membrane</keyword>
<organism evidence="3 4">
    <name type="scientific">Candidatus Methanofastidiosum methylothiophilum</name>
    <dbReference type="NCBI Taxonomy" id="1705564"/>
    <lineage>
        <taxon>Archaea</taxon>
        <taxon>Methanobacteriati</taxon>
        <taxon>Methanobacteriota</taxon>
        <taxon>Stenosarchaea group</taxon>
        <taxon>Candidatus Methanofastidiosia</taxon>
        <taxon>Candidatus Methanofastidiosales</taxon>
        <taxon>Candidatus Methanofastidiosaceae</taxon>
        <taxon>Candidatus Methanofastidiosum</taxon>
    </lineage>
</organism>
<evidence type="ECO:0000313" key="4">
    <source>
        <dbReference type="Proteomes" id="UP000075578"/>
    </source>
</evidence>
<dbReference type="Pfam" id="PF13630">
    <property type="entry name" value="SdpI"/>
    <property type="match status" value="1"/>
</dbReference>
<dbReference type="AlphaFoldDB" id="A0A150J130"/>
<evidence type="ECO:0000256" key="1">
    <source>
        <dbReference type="SAM" id="Phobius"/>
    </source>
</evidence>
<keyword evidence="1" id="KW-1133">Transmembrane helix</keyword>
<dbReference type="InterPro" id="IPR026272">
    <property type="entry name" value="SdpI"/>
</dbReference>
<dbReference type="PATRIC" id="fig|1705564.3.peg.1234"/>
<comment type="caution">
    <text evidence="3">The sequence shown here is derived from an EMBL/GenBank/DDBJ whole genome shotgun (WGS) entry which is preliminary data.</text>
</comment>
<dbReference type="InterPro" id="IPR012867">
    <property type="entry name" value="DUF1648"/>
</dbReference>
<dbReference type="PANTHER" id="PTHR37810:SF5">
    <property type="entry name" value="IMMUNITY PROTEIN SDPI"/>
    <property type="match status" value="1"/>
</dbReference>
<dbReference type="InterPro" id="IPR025962">
    <property type="entry name" value="SdpI/YhfL"/>
</dbReference>
<dbReference type="Proteomes" id="UP000075578">
    <property type="component" value="Unassembled WGS sequence"/>
</dbReference>
<accession>A0A150J130</accession>
<dbReference type="GO" id="GO:0009636">
    <property type="term" value="P:response to toxic substance"/>
    <property type="evidence" value="ECO:0007669"/>
    <property type="project" value="TreeGrafter"/>
</dbReference>
<dbReference type="Pfam" id="PF07853">
    <property type="entry name" value="DUF1648"/>
    <property type="match status" value="1"/>
</dbReference>
<reference evidence="3 4" key="1">
    <citation type="journal article" date="2016" name="ISME J.">
        <title>Chasing the elusive Euryarchaeota class WSA2: genomes reveal a uniquely fastidious methyl-reducing methanogen.</title>
        <authorList>
            <person name="Nobu M.K."/>
            <person name="Narihiro T."/>
            <person name="Kuroda K."/>
            <person name="Mei R."/>
            <person name="Liu W.T."/>
        </authorList>
    </citation>
    <scope>NUCLEOTIDE SEQUENCE [LARGE SCALE GENOMIC DNA]</scope>
    <source>
        <strain evidence="3">U1lsi0528_Bin089</strain>
    </source>
</reference>
<dbReference type="PANTHER" id="PTHR37810">
    <property type="entry name" value="IMMUNITY PROTEIN SDPI"/>
    <property type="match status" value="1"/>
</dbReference>
<feature type="transmembrane region" description="Helical" evidence="1">
    <location>
        <begin position="113"/>
        <end position="131"/>
    </location>
</feature>
<protein>
    <recommendedName>
        <fullName evidence="2">DUF1648 domain-containing protein</fullName>
    </recommendedName>
</protein>
<name>A0A150J130_9EURY</name>
<keyword evidence="1" id="KW-0812">Transmembrane</keyword>
<evidence type="ECO:0000313" key="3">
    <source>
        <dbReference type="EMBL" id="KYC50942.1"/>
    </source>
</evidence>
<feature type="transmembrane region" description="Helical" evidence="1">
    <location>
        <begin position="181"/>
        <end position="203"/>
    </location>
</feature>
<feature type="transmembrane region" description="Helical" evidence="1">
    <location>
        <begin position="46"/>
        <end position="66"/>
    </location>
</feature>
<dbReference type="PIRSF" id="PIRSF038959">
    <property type="entry name" value="SdpI"/>
    <property type="match status" value="1"/>
</dbReference>
<feature type="domain" description="DUF1648" evidence="2">
    <location>
        <begin position="10"/>
        <end position="55"/>
    </location>
</feature>
<dbReference type="EMBL" id="LNGD01000073">
    <property type="protein sequence ID" value="KYC50942.1"/>
    <property type="molecule type" value="Genomic_DNA"/>
</dbReference>